<evidence type="ECO:0000313" key="5">
    <source>
        <dbReference type="Proteomes" id="UP000549250"/>
    </source>
</evidence>
<organism evidence="4 5">
    <name type="scientific">Azomonas macrocytogenes</name>
    <name type="common">Azotobacter macrocytogenes</name>
    <dbReference type="NCBI Taxonomy" id="69962"/>
    <lineage>
        <taxon>Bacteria</taxon>
        <taxon>Pseudomonadati</taxon>
        <taxon>Pseudomonadota</taxon>
        <taxon>Gammaproteobacteria</taxon>
        <taxon>Pseudomonadales</taxon>
        <taxon>Pseudomonadaceae</taxon>
        <taxon>Azomonas</taxon>
    </lineage>
</organism>
<dbReference type="GO" id="GO:0016989">
    <property type="term" value="F:sigma factor antagonist activity"/>
    <property type="evidence" value="ECO:0007669"/>
    <property type="project" value="TreeGrafter"/>
</dbReference>
<dbReference type="Gene3D" id="2.60.120.1440">
    <property type="match status" value="1"/>
</dbReference>
<dbReference type="PANTHER" id="PTHR30273">
    <property type="entry name" value="PERIPLASMIC SIGNAL SENSOR AND SIGMA FACTOR ACTIVATOR FECR-RELATED"/>
    <property type="match status" value="1"/>
</dbReference>
<dbReference type="Proteomes" id="UP000549250">
    <property type="component" value="Unassembled WGS sequence"/>
</dbReference>
<evidence type="ECO:0000313" key="4">
    <source>
        <dbReference type="EMBL" id="MBB3103649.1"/>
    </source>
</evidence>
<evidence type="ECO:0000259" key="2">
    <source>
        <dbReference type="Pfam" id="PF04773"/>
    </source>
</evidence>
<dbReference type="InterPro" id="IPR032623">
    <property type="entry name" value="FecR_N"/>
</dbReference>
<feature type="domain" description="FecR protein" evidence="2">
    <location>
        <begin position="115"/>
        <end position="206"/>
    </location>
</feature>
<evidence type="ECO:0000256" key="1">
    <source>
        <dbReference type="SAM" id="Phobius"/>
    </source>
</evidence>
<dbReference type="InterPro" id="IPR006860">
    <property type="entry name" value="FecR"/>
</dbReference>
<dbReference type="EMBL" id="JACHXI010000008">
    <property type="protein sequence ID" value="MBB3103649.1"/>
    <property type="molecule type" value="Genomic_DNA"/>
</dbReference>
<evidence type="ECO:0000259" key="3">
    <source>
        <dbReference type="Pfam" id="PF16220"/>
    </source>
</evidence>
<keyword evidence="1" id="KW-1133">Transmembrane helix</keyword>
<dbReference type="PIRSF" id="PIRSF018266">
    <property type="entry name" value="FecR"/>
    <property type="match status" value="1"/>
</dbReference>
<keyword evidence="1 4" id="KW-0812">Transmembrane</keyword>
<feature type="domain" description="FecR N-terminal" evidence="3">
    <location>
        <begin position="10"/>
        <end position="50"/>
    </location>
</feature>
<name>A0A839T3R9_AZOMA</name>
<dbReference type="AlphaFoldDB" id="A0A839T3R9"/>
<sequence length="340" mass="37973">MTPEDRAIGEQAAEWLIHLNEEDLDAAERQRFAAWKNQDPRHAAAIERLQGFVGQMQTLRPQKTSAHAALDAAFGQRKRSRGKRGLQTLLLLLVLALPAAALLLHDSPFGYLLADLRTAPGEWRSQVLADHTRLDLAGNSAVDLRFDTRQRRIELLKGEILVEVAPDTRRPFVVETEHGRMRALGTRFLVRREDGATRLIMLESRVAAHGSASPAEVEVVAGEQALITPSTVRLDASIDPHGIDAAWNRHQLVVQDRPLPEVLDELARQHSGFLYFNRQALEHLRVSAVLPLDDPQRALNLIAETLPIQVRIFSPWLVLIGQDEESPDAQAAPRRQGGFR</sequence>
<feature type="transmembrane region" description="Helical" evidence="1">
    <location>
        <begin position="86"/>
        <end position="104"/>
    </location>
</feature>
<proteinExistence type="predicted"/>
<keyword evidence="5" id="KW-1185">Reference proteome</keyword>
<dbReference type="Pfam" id="PF16220">
    <property type="entry name" value="DUF4880"/>
    <property type="match status" value="1"/>
</dbReference>
<dbReference type="PANTHER" id="PTHR30273:SF2">
    <property type="entry name" value="PROTEIN FECR"/>
    <property type="match status" value="1"/>
</dbReference>
<reference evidence="4 5" key="1">
    <citation type="submission" date="2020-08" db="EMBL/GenBank/DDBJ databases">
        <title>Genomic Encyclopedia of Type Strains, Phase III (KMG-III): the genomes of soil and plant-associated and newly described type strains.</title>
        <authorList>
            <person name="Whitman W."/>
        </authorList>
    </citation>
    <scope>NUCLEOTIDE SEQUENCE [LARGE SCALE GENOMIC DNA]</scope>
    <source>
        <strain evidence="4 5">CECT 4462</strain>
    </source>
</reference>
<accession>A0A839T3R9</accession>
<protein>
    <submittedName>
        <fullName evidence="4">Transmembrane sensor</fullName>
    </submittedName>
</protein>
<dbReference type="Pfam" id="PF04773">
    <property type="entry name" value="FecR"/>
    <property type="match status" value="1"/>
</dbReference>
<dbReference type="RefSeq" id="WP_183166572.1">
    <property type="nucleotide sequence ID" value="NZ_JACHXI010000008.1"/>
</dbReference>
<gene>
    <name evidence="4" type="ORF">FHR87_002045</name>
</gene>
<keyword evidence="1" id="KW-0472">Membrane</keyword>
<dbReference type="InterPro" id="IPR012373">
    <property type="entry name" value="Ferrdict_sens_TM"/>
</dbReference>
<comment type="caution">
    <text evidence="4">The sequence shown here is derived from an EMBL/GenBank/DDBJ whole genome shotgun (WGS) entry which is preliminary data.</text>
</comment>